<protein>
    <submittedName>
        <fullName evidence="1">Uncharacterized protein</fullName>
    </submittedName>
</protein>
<proteinExistence type="predicted"/>
<dbReference type="EMBL" id="PQGG01000019">
    <property type="protein sequence ID" value="POP52983.1"/>
    <property type="molecule type" value="Genomic_DNA"/>
</dbReference>
<sequence>MSKIQEPPHKLSGNWIKDLDGRTELAQTMRANYLEMTNHLGGDGVLSYSQRALVEQALWLQYWLRQENAKMANGGEYDVGKVTAASNSLQGILMKLGLRKQARDVSLKDLVDRVAQ</sequence>
<evidence type="ECO:0000313" key="1">
    <source>
        <dbReference type="EMBL" id="POP52983.1"/>
    </source>
</evidence>
<reference evidence="1" key="1">
    <citation type="submission" date="2018-01" db="EMBL/GenBank/DDBJ databases">
        <authorList>
            <person name="Yu X.-D."/>
        </authorList>
    </citation>
    <scope>NUCLEOTIDE SEQUENCE</scope>
    <source>
        <strain evidence="1">ZX-21</strain>
    </source>
</reference>
<accession>A0A2S4HG75</accession>
<evidence type="ECO:0000313" key="2">
    <source>
        <dbReference type="Proteomes" id="UP000237222"/>
    </source>
</evidence>
<dbReference type="OrthoDB" id="6197906at2"/>
<dbReference type="Proteomes" id="UP000237222">
    <property type="component" value="Unassembled WGS sequence"/>
</dbReference>
<dbReference type="RefSeq" id="WP_103683924.1">
    <property type="nucleotide sequence ID" value="NZ_PQGG01000019.1"/>
</dbReference>
<organism evidence="1 2">
    <name type="scientific">Zhongshania marina</name>
    <dbReference type="NCBI Taxonomy" id="2304603"/>
    <lineage>
        <taxon>Bacteria</taxon>
        <taxon>Pseudomonadati</taxon>
        <taxon>Pseudomonadota</taxon>
        <taxon>Gammaproteobacteria</taxon>
        <taxon>Cellvibrionales</taxon>
        <taxon>Spongiibacteraceae</taxon>
        <taxon>Zhongshania</taxon>
    </lineage>
</organism>
<gene>
    <name evidence="1" type="ORF">C0068_07765</name>
</gene>
<dbReference type="AlphaFoldDB" id="A0A2S4HG75"/>
<name>A0A2S4HG75_9GAMM</name>
<comment type="caution">
    <text evidence="1">The sequence shown here is derived from an EMBL/GenBank/DDBJ whole genome shotgun (WGS) entry which is preliminary data.</text>
</comment>